<dbReference type="Proteomes" id="UP001451303">
    <property type="component" value="Unassembled WGS sequence"/>
</dbReference>
<evidence type="ECO:0000313" key="2">
    <source>
        <dbReference type="Proteomes" id="UP001451303"/>
    </source>
</evidence>
<dbReference type="EMBL" id="JAVLET010000001">
    <property type="protein sequence ID" value="KAL0476171.1"/>
    <property type="molecule type" value="Genomic_DNA"/>
</dbReference>
<gene>
    <name evidence="1" type="ORF">QR685DRAFT_433572</name>
</gene>
<sequence>MSLIGMTCSFHRGNLPILTATRQAADPATTPIISQTLMLSSLVPPDRRSWNTRLAILASHVLPRAVEEDISVNSARHLSGLHVASCY</sequence>
<reference evidence="1 2" key="1">
    <citation type="submission" date="2023-09" db="EMBL/GenBank/DDBJ databases">
        <title>Multi-omics analysis of a traditional fermented food reveals byproduct-associated fungal strains for waste-to-food upcycling.</title>
        <authorList>
            <consortium name="Lawrence Berkeley National Laboratory"/>
            <person name="Rekdal V.M."/>
            <person name="Villalobos-Escobedo J.M."/>
            <person name="Rodriguez-Valeron N."/>
            <person name="Garcia M.O."/>
            <person name="Vasquez D.P."/>
            <person name="Damayanti I."/>
            <person name="Sorensen P.M."/>
            <person name="Baidoo E.E."/>
            <person name="De Carvalho A.C."/>
            <person name="Riley R."/>
            <person name="Lipzen A."/>
            <person name="He G."/>
            <person name="Yan M."/>
            <person name="Haridas S."/>
            <person name="Daum C."/>
            <person name="Yoshinaga Y."/>
            <person name="Ng V."/>
            <person name="Grigoriev I.V."/>
            <person name="Munk R."/>
            <person name="Nuraida L."/>
            <person name="Wijaya C.H."/>
            <person name="Morales P.-C."/>
            <person name="Keasling J.D."/>
        </authorList>
    </citation>
    <scope>NUCLEOTIDE SEQUENCE [LARGE SCALE GENOMIC DNA]</scope>
    <source>
        <strain evidence="1 2">FGSC 2613</strain>
    </source>
</reference>
<organism evidence="1 2">
    <name type="scientific">Neurospora intermedia</name>
    <dbReference type="NCBI Taxonomy" id="5142"/>
    <lineage>
        <taxon>Eukaryota</taxon>
        <taxon>Fungi</taxon>
        <taxon>Dikarya</taxon>
        <taxon>Ascomycota</taxon>
        <taxon>Pezizomycotina</taxon>
        <taxon>Sordariomycetes</taxon>
        <taxon>Sordariomycetidae</taxon>
        <taxon>Sordariales</taxon>
        <taxon>Sordariaceae</taxon>
        <taxon>Neurospora</taxon>
    </lineage>
</organism>
<protein>
    <submittedName>
        <fullName evidence="1">Uncharacterized protein</fullName>
    </submittedName>
</protein>
<comment type="caution">
    <text evidence="1">The sequence shown here is derived from an EMBL/GenBank/DDBJ whole genome shotgun (WGS) entry which is preliminary data.</text>
</comment>
<evidence type="ECO:0000313" key="1">
    <source>
        <dbReference type="EMBL" id="KAL0476171.1"/>
    </source>
</evidence>
<name>A0ABR3DU40_NEUIN</name>
<accession>A0ABR3DU40</accession>
<keyword evidence="2" id="KW-1185">Reference proteome</keyword>
<proteinExistence type="predicted"/>